<name>A0A1I8ETH0_WUCBA</name>
<reference evidence="1" key="1">
    <citation type="submission" date="2016-11" db="UniProtKB">
        <authorList>
            <consortium name="WormBaseParasite"/>
        </authorList>
    </citation>
    <scope>IDENTIFICATION</scope>
    <source>
        <strain evidence="1">pt0022</strain>
    </source>
</reference>
<proteinExistence type="predicted"/>
<protein>
    <submittedName>
        <fullName evidence="1">Uncharacterized protein</fullName>
    </submittedName>
</protein>
<organism evidence="1">
    <name type="scientific">Wuchereria bancrofti</name>
    <dbReference type="NCBI Taxonomy" id="6293"/>
    <lineage>
        <taxon>Eukaryota</taxon>
        <taxon>Metazoa</taxon>
        <taxon>Ecdysozoa</taxon>
        <taxon>Nematoda</taxon>
        <taxon>Chromadorea</taxon>
        <taxon>Rhabditida</taxon>
        <taxon>Spirurina</taxon>
        <taxon>Spiruromorpha</taxon>
        <taxon>Filarioidea</taxon>
        <taxon>Onchocercidae</taxon>
        <taxon>Wuchereria</taxon>
    </lineage>
</organism>
<accession>A0A1I8ETH0</accession>
<evidence type="ECO:0000313" key="1">
    <source>
        <dbReference type="WBParaSite" id="maker-PairedContig_4996-snap-gene-0.13-mRNA-1"/>
    </source>
</evidence>
<sequence>MCHFRYQRSSRDSKMLAEEVAKTIAREESLFENAKTDAHYFIYIPNRGILHYLPSYQYFGSMKLWVSTTIALI</sequence>
<dbReference type="WBParaSite" id="maker-PairedContig_4996-snap-gene-0.13-mRNA-1">
    <property type="protein sequence ID" value="maker-PairedContig_4996-snap-gene-0.13-mRNA-1"/>
    <property type="gene ID" value="maker-PairedContig_4996-snap-gene-0.13"/>
</dbReference>
<dbReference type="AlphaFoldDB" id="A0A1I8ETH0"/>